<sequence>CCTNLLGLRPSTPALLQYISDLSTTSVKHEVKGYPDAVYYNYFPLGLSFLFSPTSGYKPKAGTAENDLNLEKLSLTGIDVYNVLVTDDEQKKDSRQIINALFRVFPSFPIEISIPDGATDESVAQGTSHSSPSSRTLAITPETTGKAFVEALGEPARKGGGTGPSSGSIGIWCEWPKAGLMVEFGGNDARGPQAWERGKDAQVRPPS</sequence>
<name>A0A9P6AS32_9AGAM</name>
<keyword evidence="3" id="KW-1185">Reference proteome</keyword>
<feature type="compositionally biased region" description="Polar residues" evidence="1">
    <location>
        <begin position="122"/>
        <end position="137"/>
    </location>
</feature>
<dbReference type="AlphaFoldDB" id="A0A9P6AS32"/>
<evidence type="ECO:0000256" key="1">
    <source>
        <dbReference type="SAM" id="MobiDB-lite"/>
    </source>
</evidence>
<evidence type="ECO:0000313" key="2">
    <source>
        <dbReference type="EMBL" id="KAF9510435.1"/>
    </source>
</evidence>
<evidence type="ECO:0000313" key="3">
    <source>
        <dbReference type="Proteomes" id="UP000886523"/>
    </source>
</evidence>
<dbReference type="Proteomes" id="UP000886523">
    <property type="component" value="Unassembled WGS sequence"/>
</dbReference>
<feature type="non-terminal residue" evidence="2">
    <location>
        <position position="1"/>
    </location>
</feature>
<dbReference type="OrthoDB" id="2224399at2759"/>
<feature type="compositionally biased region" description="Basic and acidic residues" evidence="1">
    <location>
        <begin position="196"/>
        <end position="207"/>
    </location>
</feature>
<feature type="region of interest" description="Disordered" evidence="1">
    <location>
        <begin position="185"/>
        <end position="207"/>
    </location>
</feature>
<accession>A0A9P6AS32</accession>
<feature type="region of interest" description="Disordered" evidence="1">
    <location>
        <begin position="118"/>
        <end position="137"/>
    </location>
</feature>
<protein>
    <submittedName>
        <fullName evidence="2">Uncharacterized protein</fullName>
    </submittedName>
</protein>
<organism evidence="2 3">
    <name type="scientific">Hydnum rufescens UP504</name>
    <dbReference type="NCBI Taxonomy" id="1448309"/>
    <lineage>
        <taxon>Eukaryota</taxon>
        <taxon>Fungi</taxon>
        <taxon>Dikarya</taxon>
        <taxon>Basidiomycota</taxon>
        <taxon>Agaricomycotina</taxon>
        <taxon>Agaricomycetes</taxon>
        <taxon>Cantharellales</taxon>
        <taxon>Hydnaceae</taxon>
        <taxon>Hydnum</taxon>
    </lineage>
</organism>
<dbReference type="EMBL" id="MU129016">
    <property type="protein sequence ID" value="KAF9510435.1"/>
    <property type="molecule type" value="Genomic_DNA"/>
</dbReference>
<comment type="caution">
    <text evidence="2">The sequence shown here is derived from an EMBL/GenBank/DDBJ whole genome shotgun (WGS) entry which is preliminary data.</text>
</comment>
<reference evidence="2" key="1">
    <citation type="journal article" date="2020" name="Nat. Commun.">
        <title>Large-scale genome sequencing of mycorrhizal fungi provides insights into the early evolution of symbiotic traits.</title>
        <authorList>
            <person name="Miyauchi S."/>
            <person name="Kiss E."/>
            <person name="Kuo A."/>
            <person name="Drula E."/>
            <person name="Kohler A."/>
            <person name="Sanchez-Garcia M."/>
            <person name="Morin E."/>
            <person name="Andreopoulos B."/>
            <person name="Barry K.W."/>
            <person name="Bonito G."/>
            <person name="Buee M."/>
            <person name="Carver A."/>
            <person name="Chen C."/>
            <person name="Cichocki N."/>
            <person name="Clum A."/>
            <person name="Culley D."/>
            <person name="Crous P.W."/>
            <person name="Fauchery L."/>
            <person name="Girlanda M."/>
            <person name="Hayes R.D."/>
            <person name="Keri Z."/>
            <person name="LaButti K."/>
            <person name="Lipzen A."/>
            <person name="Lombard V."/>
            <person name="Magnuson J."/>
            <person name="Maillard F."/>
            <person name="Murat C."/>
            <person name="Nolan M."/>
            <person name="Ohm R.A."/>
            <person name="Pangilinan J."/>
            <person name="Pereira M.F."/>
            <person name="Perotto S."/>
            <person name="Peter M."/>
            <person name="Pfister S."/>
            <person name="Riley R."/>
            <person name="Sitrit Y."/>
            <person name="Stielow J.B."/>
            <person name="Szollosi G."/>
            <person name="Zifcakova L."/>
            <person name="Stursova M."/>
            <person name="Spatafora J.W."/>
            <person name="Tedersoo L."/>
            <person name="Vaario L.M."/>
            <person name="Yamada A."/>
            <person name="Yan M."/>
            <person name="Wang P."/>
            <person name="Xu J."/>
            <person name="Bruns T."/>
            <person name="Baldrian P."/>
            <person name="Vilgalys R."/>
            <person name="Dunand C."/>
            <person name="Henrissat B."/>
            <person name="Grigoriev I.V."/>
            <person name="Hibbett D."/>
            <person name="Nagy L.G."/>
            <person name="Martin F.M."/>
        </authorList>
    </citation>
    <scope>NUCLEOTIDE SEQUENCE</scope>
    <source>
        <strain evidence="2">UP504</strain>
    </source>
</reference>
<gene>
    <name evidence="2" type="ORF">BS47DRAFT_1347985</name>
</gene>
<proteinExistence type="predicted"/>